<evidence type="ECO:0000256" key="3">
    <source>
        <dbReference type="ARBA" id="ARBA00023163"/>
    </source>
</evidence>
<keyword evidence="1" id="KW-0805">Transcription regulation</keyword>
<accession>A0A2N8TY82</accession>
<dbReference type="Pfam" id="PF00440">
    <property type="entry name" value="TetR_N"/>
    <property type="match status" value="1"/>
</dbReference>
<keyword evidence="7" id="KW-1185">Reference proteome</keyword>
<sequence length="195" mass="21007">MPVPTRTRILDAAWDLFLREGFAGTTVTQIEASAGLSAGSGSFYRHFRSKGEVLQAVVDREVDRANAERQTGPEPEETGGDVRAALAVEFERRLGNLRRLHPLMELVARERDHLGASVDHLDELLVARNVSIRSQRLAGLMAAGAIPARDAEALAAVITFALTGYHLSVRFFGHQPAGVGEEALITTLVDLVAGA</sequence>
<feature type="DNA-binding region" description="H-T-H motif" evidence="4">
    <location>
        <begin position="28"/>
        <end position="47"/>
    </location>
</feature>
<comment type="caution">
    <text evidence="6">The sequence shown here is derived from an EMBL/GenBank/DDBJ whole genome shotgun (WGS) entry which is preliminary data.</text>
</comment>
<evidence type="ECO:0000313" key="7">
    <source>
        <dbReference type="Proteomes" id="UP000235943"/>
    </source>
</evidence>
<dbReference type="Proteomes" id="UP000235943">
    <property type="component" value="Unassembled WGS sequence"/>
</dbReference>
<evidence type="ECO:0000313" key="6">
    <source>
        <dbReference type="EMBL" id="PNG23988.1"/>
    </source>
</evidence>
<dbReference type="InterPro" id="IPR009057">
    <property type="entry name" value="Homeodomain-like_sf"/>
</dbReference>
<dbReference type="InterPro" id="IPR050109">
    <property type="entry name" value="HTH-type_TetR-like_transc_reg"/>
</dbReference>
<evidence type="ECO:0000256" key="4">
    <source>
        <dbReference type="PROSITE-ProRule" id="PRU00335"/>
    </source>
</evidence>
<dbReference type="InterPro" id="IPR001647">
    <property type="entry name" value="HTH_TetR"/>
</dbReference>
<dbReference type="GO" id="GO:0003700">
    <property type="term" value="F:DNA-binding transcription factor activity"/>
    <property type="evidence" value="ECO:0007669"/>
    <property type="project" value="TreeGrafter"/>
</dbReference>
<gene>
    <name evidence="6" type="ORF">C1J00_00810</name>
</gene>
<dbReference type="SUPFAM" id="SSF46689">
    <property type="entry name" value="Homeodomain-like"/>
    <property type="match status" value="1"/>
</dbReference>
<evidence type="ECO:0000256" key="1">
    <source>
        <dbReference type="ARBA" id="ARBA00023015"/>
    </source>
</evidence>
<evidence type="ECO:0000256" key="2">
    <source>
        <dbReference type="ARBA" id="ARBA00023125"/>
    </source>
</evidence>
<proteinExistence type="predicted"/>
<dbReference type="RefSeq" id="WP_095755887.1">
    <property type="nucleotide sequence ID" value="NZ_POUC01000003.1"/>
</dbReference>
<dbReference type="EMBL" id="POUC01000003">
    <property type="protein sequence ID" value="PNG23988.1"/>
    <property type="molecule type" value="Genomic_DNA"/>
</dbReference>
<reference evidence="6 7" key="1">
    <citation type="submission" date="2018-01" db="EMBL/GenBank/DDBJ databases">
        <title>Draft genome sequence of Streptomyces sp. 13K301.</title>
        <authorList>
            <person name="Sahin N."/>
            <person name="Saygin H."/>
            <person name="Ay H."/>
        </authorList>
    </citation>
    <scope>NUCLEOTIDE SEQUENCE [LARGE SCALE GENOMIC DNA]</scope>
    <source>
        <strain evidence="6 7">13K301</strain>
    </source>
</reference>
<dbReference type="AlphaFoldDB" id="A0A2N8TY82"/>
<protein>
    <submittedName>
        <fullName evidence="6">TetR/AcrR family transcriptional regulator</fullName>
    </submittedName>
</protein>
<dbReference type="PROSITE" id="PS50977">
    <property type="entry name" value="HTH_TETR_2"/>
    <property type="match status" value="1"/>
</dbReference>
<dbReference type="PANTHER" id="PTHR30055:SF234">
    <property type="entry name" value="HTH-TYPE TRANSCRIPTIONAL REGULATOR BETI"/>
    <property type="match status" value="1"/>
</dbReference>
<dbReference type="OrthoDB" id="4214267at2"/>
<dbReference type="GO" id="GO:0000976">
    <property type="term" value="F:transcription cis-regulatory region binding"/>
    <property type="evidence" value="ECO:0007669"/>
    <property type="project" value="TreeGrafter"/>
</dbReference>
<dbReference type="PANTHER" id="PTHR30055">
    <property type="entry name" value="HTH-TYPE TRANSCRIPTIONAL REGULATOR RUTR"/>
    <property type="match status" value="1"/>
</dbReference>
<name>A0A2N8TY82_9ACTN</name>
<keyword evidence="2 4" id="KW-0238">DNA-binding</keyword>
<feature type="domain" description="HTH tetR-type" evidence="5">
    <location>
        <begin position="3"/>
        <end position="65"/>
    </location>
</feature>
<evidence type="ECO:0000259" key="5">
    <source>
        <dbReference type="PROSITE" id="PS50977"/>
    </source>
</evidence>
<organism evidence="6 7">
    <name type="scientific">Streptomyces cahuitamycinicus</name>
    <dbReference type="NCBI Taxonomy" id="2070367"/>
    <lineage>
        <taxon>Bacteria</taxon>
        <taxon>Bacillati</taxon>
        <taxon>Actinomycetota</taxon>
        <taxon>Actinomycetes</taxon>
        <taxon>Kitasatosporales</taxon>
        <taxon>Streptomycetaceae</taxon>
        <taxon>Streptomyces</taxon>
    </lineage>
</organism>
<keyword evidence="3" id="KW-0804">Transcription</keyword>
<dbReference type="Gene3D" id="1.10.357.10">
    <property type="entry name" value="Tetracycline Repressor, domain 2"/>
    <property type="match status" value="1"/>
</dbReference>